<dbReference type="EMBL" id="JANPWB010000004">
    <property type="protein sequence ID" value="KAJ1193341.1"/>
    <property type="molecule type" value="Genomic_DNA"/>
</dbReference>
<organism evidence="2 3">
    <name type="scientific">Pleurodeles waltl</name>
    <name type="common">Iberian ribbed newt</name>
    <dbReference type="NCBI Taxonomy" id="8319"/>
    <lineage>
        <taxon>Eukaryota</taxon>
        <taxon>Metazoa</taxon>
        <taxon>Chordata</taxon>
        <taxon>Craniata</taxon>
        <taxon>Vertebrata</taxon>
        <taxon>Euteleostomi</taxon>
        <taxon>Amphibia</taxon>
        <taxon>Batrachia</taxon>
        <taxon>Caudata</taxon>
        <taxon>Salamandroidea</taxon>
        <taxon>Salamandridae</taxon>
        <taxon>Pleurodelinae</taxon>
        <taxon>Pleurodeles</taxon>
    </lineage>
</organism>
<comment type="caution">
    <text evidence="2">The sequence shown here is derived from an EMBL/GenBank/DDBJ whole genome shotgun (WGS) entry which is preliminary data.</text>
</comment>
<sequence>MEKGVSATVLVPAAREISDDASLCRDSSQPCDQAAALSPNPVPFLRWPSKDGESTTACSKNPRPSRQREQT</sequence>
<protein>
    <submittedName>
        <fullName evidence="2">Uncharacterized protein</fullName>
    </submittedName>
</protein>
<evidence type="ECO:0000313" key="2">
    <source>
        <dbReference type="EMBL" id="KAJ1193341.1"/>
    </source>
</evidence>
<feature type="compositionally biased region" description="Polar residues" evidence="1">
    <location>
        <begin position="54"/>
        <end position="64"/>
    </location>
</feature>
<evidence type="ECO:0000313" key="3">
    <source>
        <dbReference type="Proteomes" id="UP001066276"/>
    </source>
</evidence>
<keyword evidence="3" id="KW-1185">Reference proteome</keyword>
<feature type="region of interest" description="Disordered" evidence="1">
    <location>
        <begin position="20"/>
        <end position="71"/>
    </location>
</feature>
<name>A0AAV7UXZ0_PLEWA</name>
<gene>
    <name evidence="2" type="ORF">NDU88_002639</name>
</gene>
<dbReference type="Proteomes" id="UP001066276">
    <property type="component" value="Chromosome 2_2"/>
</dbReference>
<dbReference type="AlphaFoldDB" id="A0AAV7UXZ0"/>
<reference evidence="2" key="1">
    <citation type="journal article" date="2022" name="bioRxiv">
        <title>Sequencing and chromosome-scale assembly of the giantPleurodeles waltlgenome.</title>
        <authorList>
            <person name="Brown T."/>
            <person name="Elewa A."/>
            <person name="Iarovenko S."/>
            <person name="Subramanian E."/>
            <person name="Araus A.J."/>
            <person name="Petzold A."/>
            <person name="Susuki M."/>
            <person name="Suzuki K.-i.T."/>
            <person name="Hayashi T."/>
            <person name="Toyoda A."/>
            <person name="Oliveira C."/>
            <person name="Osipova E."/>
            <person name="Leigh N.D."/>
            <person name="Simon A."/>
            <person name="Yun M.H."/>
        </authorList>
    </citation>
    <scope>NUCLEOTIDE SEQUENCE</scope>
    <source>
        <strain evidence="2">20211129_DDA</strain>
        <tissue evidence="2">Liver</tissue>
    </source>
</reference>
<accession>A0AAV7UXZ0</accession>
<proteinExistence type="predicted"/>
<evidence type="ECO:0000256" key="1">
    <source>
        <dbReference type="SAM" id="MobiDB-lite"/>
    </source>
</evidence>